<reference evidence="2" key="2">
    <citation type="submission" date="2023-05" db="EMBL/GenBank/DDBJ databases">
        <authorList>
            <person name="Schelkunov M.I."/>
        </authorList>
    </citation>
    <scope>NUCLEOTIDE SEQUENCE</scope>
    <source>
        <strain evidence="2">Hsosn_3</strain>
        <tissue evidence="2">Leaf</tissue>
    </source>
</reference>
<protein>
    <recommendedName>
        <fullName evidence="4">F-box protein</fullName>
    </recommendedName>
</protein>
<dbReference type="SUPFAM" id="SSF50993">
    <property type="entry name" value="Peptidase/esterase 'gauge' domain"/>
    <property type="match status" value="1"/>
</dbReference>
<dbReference type="EMBL" id="JAUIZM010000006">
    <property type="protein sequence ID" value="KAK1380963.1"/>
    <property type="molecule type" value="Genomic_DNA"/>
</dbReference>
<organism evidence="2 3">
    <name type="scientific">Heracleum sosnowskyi</name>
    <dbReference type="NCBI Taxonomy" id="360622"/>
    <lineage>
        <taxon>Eukaryota</taxon>
        <taxon>Viridiplantae</taxon>
        <taxon>Streptophyta</taxon>
        <taxon>Embryophyta</taxon>
        <taxon>Tracheophyta</taxon>
        <taxon>Spermatophyta</taxon>
        <taxon>Magnoliopsida</taxon>
        <taxon>eudicotyledons</taxon>
        <taxon>Gunneridae</taxon>
        <taxon>Pentapetalae</taxon>
        <taxon>asterids</taxon>
        <taxon>campanulids</taxon>
        <taxon>Apiales</taxon>
        <taxon>Apiaceae</taxon>
        <taxon>Apioideae</taxon>
        <taxon>apioid superclade</taxon>
        <taxon>Tordylieae</taxon>
        <taxon>Tordyliinae</taxon>
        <taxon>Heracleum</taxon>
    </lineage>
</organism>
<reference evidence="2" key="1">
    <citation type="submission" date="2023-02" db="EMBL/GenBank/DDBJ databases">
        <title>Genome of toxic invasive species Heracleum sosnowskyi carries increased number of genes despite the absence of recent whole-genome duplications.</title>
        <authorList>
            <person name="Schelkunov M."/>
            <person name="Shtratnikova V."/>
            <person name="Makarenko M."/>
            <person name="Klepikova A."/>
            <person name="Omelchenko D."/>
            <person name="Novikova G."/>
            <person name="Obukhova E."/>
            <person name="Bogdanov V."/>
            <person name="Penin A."/>
            <person name="Logacheva M."/>
        </authorList>
    </citation>
    <scope>NUCLEOTIDE SEQUENCE</scope>
    <source>
        <strain evidence="2">Hsosn_3</strain>
        <tissue evidence="2">Leaf</tissue>
    </source>
</reference>
<dbReference type="Proteomes" id="UP001237642">
    <property type="component" value="Unassembled WGS sequence"/>
</dbReference>
<evidence type="ECO:0000313" key="2">
    <source>
        <dbReference type="EMBL" id="KAK1380963.1"/>
    </source>
</evidence>
<evidence type="ECO:0000256" key="1">
    <source>
        <dbReference type="SAM" id="MobiDB-lite"/>
    </source>
</evidence>
<gene>
    <name evidence="2" type="ORF">POM88_027707</name>
</gene>
<feature type="region of interest" description="Disordered" evidence="1">
    <location>
        <begin position="96"/>
        <end position="117"/>
    </location>
</feature>
<accession>A0AAD8I907</accession>
<evidence type="ECO:0008006" key="4">
    <source>
        <dbReference type="Google" id="ProtNLM"/>
    </source>
</evidence>
<proteinExistence type="predicted"/>
<dbReference type="AlphaFoldDB" id="A0AAD8I907"/>
<sequence>MNYIDIWVMTCYGVKESWSKLLTVSQPANIGRFVGVQAIAYSLDGQRVLLEKKDGKIYWYDLELKRVKRIRIPGISNISFTHICVGSLVKLSGDAKIDASQDKTRKKSQKNIQRRHN</sequence>
<comment type="caution">
    <text evidence="2">The sequence shown here is derived from an EMBL/GenBank/DDBJ whole genome shotgun (WGS) entry which is preliminary data.</text>
</comment>
<keyword evidence="3" id="KW-1185">Reference proteome</keyword>
<evidence type="ECO:0000313" key="3">
    <source>
        <dbReference type="Proteomes" id="UP001237642"/>
    </source>
</evidence>
<feature type="compositionally biased region" description="Basic residues" evidence="1">
    <location>
        <begin position="104"/>
        <end position="117"/>
    </location>
</feature>
<name>A0AAD8I907_9APIA</name>